<dbReference type="CDD" id="cd07516">
    <property type="entry name" value="HAD_Pase"/>
    <property type="match status" value="1"/>
</dbReference>
<dbReference type="GO" id="GO:0016791">
    <property type="term" value="F:phosphatase activity"/>
    <property type="evidence" value="ECO:0007669"/>
    <property type="project" value="TreeGrafter"/>
</dbReference>
<evidence type="ECO:0000313" key="1">
    <source>
        <dbReference type="EMBL" id="EGC22878.1"/>
    </source>
</evidence>
<dbReference type="PANTHER" id="PTHR10000">
    <property type="entry name" value="PHOSPHOSERINE PHOSPHATASE"/>
    <property type="match status" value="1"/>
</dbReference>
<keyword evidence="1" id="KW-0378">Hydrolase</keyword>
<dbReference type="SUPFAM" id="SSF56784">
    <property type="entry name" value="HAD-like"/>
    <property type="match status" value="1"/>
</dbReference>
<dbReference type="SFLD" id="SFLDG01144">
    <property type="entry name" value="C2.B.4:_PGP_Like"/>
    <property type="match status" value="1"/>
</dbReference>
<dbReference type="SFLD" id="SFLDS00003">
    <property type="entry name" value="Haloacid_Dehalogenase"/>
    <property type="match status" value="1"/>
</dbReference>
<dbReference type="NCBIfam" id="NF007806">
    <property type="entry name" value="PRK10513.1"/>
    <property type="match status" value="1"/>
</dbReference>
<dbReference type="InterPro" id="IPR036412">
    <property type="entry name" value="HAD-like_sf"/>
</dbReference>
<gene>
    <name evidence="1" type="ORF">HMPREF9388_0975</name>
</gene>
<accession>F0FE43</accession>
<dbReference type="InterPro" id="IPR000150">
    <property type="entry name" value="Cof"/>
</dbReference>
<dbReference type="PATRIC" id="fig|888815.3.peg.957"/>
<dbReference type="GO" id="GO:0005829">
    <property type="term" value="C:cytosol"/>
    <property type="evidence" value="ECO:0007669"/>
    <property type="project" value="TreeGrafter"/>
</dbReference>
<dbReference type="NCBIfam" id="TIGR01484">
    <property type="entry name" value="HAD-SF-IIB"/>
    <property type="match status" value="1"/>
</dbReference>
<dbReference type="PROSITE" id="PS01228">
    <property type="entry name" value="COF_1"/>
    <property type="match status" value="1"/>
</dbReference>
<dbReference type="Gene3D" id="3.40.50.1000">
    <property type="entry name" value="HAD superfamily/HAD-like"/>
    <property type="match status" value="1"/>
</dbReference>
<dbReference type="EMBL" id="AEWY01000004">
    <property type="protein sequence ID" value="EGC22878.1"/>
    <property type="molecule type" value="Genomic_DNA"/>
</dbReference>
<organism evidence="1 2">
    <name type="scientific">Streptococcus sanguinis SK353</name>
    <dbReference type="NCBI Taxonomy" id="888815"/>
    <lineage>
        <taxon>Bacteria</taxon>
        <taxon>Bacillati</taxon>
        <taxon>Bacillota</taxon>
        <taxon>Bacilli</taxon>
        <taxon>Lactobacillales</taxon>
        <taxon>Streptococcaceae</taxon>
        <taxon>Streptococcus</taxon>
    </lineage>
</organism>
<comment type="caution">
    <text evidence="1">The sequence shown here is derived from an EMBL/GenBank/DDBJ whole genome shotgun (WGS) entry which is preliminary data.</text>
</comment>
<dbReference type="Proteomes" id="UP000004185">
    <property type="component" value="Unassembled WGS sequence"/>
</dbReference>
<dbReference type="InterPro" id="IPR006379">
    <property type="entry name" value="HAD-SF_hydro_IIB"/>
</dbReference>
<dbReference type="GO" id="GO:0000287">
    <property type="term" value="F:magnesium ion binding"/>
    <property type="evidence" value="ECO:0007669"/>
    <property type="project" value="TreeGrafter"/>
</dbReference>
<dbReference type="NCBIfam" id="TIGR00099">
    <property type="entry name" value="Cof-subfamily"/>
    <property type="match status" value="1"/>
</dbReference>
<name>F0FE43_STRSA</name>
<dbReference type="AlphaFoldDB" id="F0FE43"/>
<dbReference type="Pfam" id="PF08282">
    <property type="entry name" value="Hydrolase_3"/>
    <property type="match status" value="1"/>
</dbReference>
<evidence type="ECO:0000313" key="2">
    <source>
        <dbReference type="Proteomes" id="UP000004185"/>
    </source>
</evidence>
<dbReference type="PANTHER" id="PTHR10000:SF8">
    <property type="entry name" value="HAD SUPERFAMILY HYDROLASE-LIKE, TYPE 3"/>
    <property type="match status" value="1"/>
</dbReference>
<protein>
    <submittedName>
        <fullName evidence="1">Cof-like hydrolase</fullName>
    </submittedName>
</protein>
<dbReference type="InterPro" id="IPR023214">
    <property type="entry name" value="HAD_sf"/>
</dbReference>
<dbReference type="Gene3D" id="3.30.1240.10">
    <property type="match status" value="1"/>
</dbReference>
<sequence>MTNLPTENNMSIKLVAVDIDGTLLNNQKEITPEVFSAIQDAKAAGVKIVIATGRPIAGVQKLLEELELNQPDNYVVTFNGGLVQDTVTGQELIKETLTYDDYLDIELLGRKLGVHMHAITKDGIYTANRNIGKYTVYESNLVSMPIFYRTPEEMANKEIVKCMFIDEPEILDAAIAKLPPELAEKYTLVKSAPFYLEIVKKTVNKGAAILHLAEKLGLSKEQTMAIGDEENDRAMLEAVGSPVVMENGKEELKKIAKYITKSNDESGVAHAIREWVLK</sequence>
<dbReference type="HOGENOM" id="CLU_044146_0_1_9"/>
<proteinExistence type="predicted"/>
<dbReference type="SFLD" id="SFLDG01140">
    <property type="entry name" value="C2.B:_Phosphomannomutase_and_P"/>
    <property type="match status" value="1"/>
</dbReference>
<reference evidence="1 2" key="1">
    <citation type="submission" date="2011-01" db="EMBL/GenBank/DDBJ databases">
        <authorList>
            <person name="Muzny D."/>
            <person name="Qin X."/>
            <person name="Deng J."/>
            <person name="Jiang H."/>
            <person name="Liu Y."/>
            <person name="Qu J."/>
            <person name="Song X.-Z."/>
            <person name="Zhang L."/>
            <person name="Thornton R."/>
            <person name="Coyle M."/>
            <person name="Francisco L."/>
            <person name="Jackson L."/>
            <person name="Javaid M."/>
            <person name="Korchina V."/>
            <person name="Kovar C."/>
            <person name="Mata R."/>
            <person name="Mathew T."/>
            <person name="Ngo R."/>
            <person name="Nguyen L."/>
            <person name="Nguyen N."/>
            <person name="Okwuonu G."/>
            <person name="Ongeri F."/>
            <person name="Pham C."/>
            <person name="Simmons D."/>
            <person name="Wilczek-Boney K."/>
            <person name="Hale W."/>
            <person name="Jakkamsetti A."/>
            <person name="Pham P."/>
            <person name="Ruth R."/>
            <person name="San Lucas F."/>
            <person name="Warren J."/>
            <person name="Zhang J."/>
            <person name="Zhao Z."/>
            <person name="Zhou C."/>
            <person name="Zhu D."/>
            <person name="Lee S."/>
            <person name="Bess C."/>
            <person name="Blankenburg K."/>
            <person name="Forbes L."/>
            <person name="Fu Q."/>
            <person name="Gubbala S."/>
            <person name="Hirani K."/>
            <person name="Jayaseelan J.C."/>
            <person name="Lara F."/>
            <person name="Munidasa M."/>
            <person name="Palculict T."/>
            <person name="Patil S."/>
            <person name="Pu L.-L."/>
            <person name="Saada N."/>
            <person name="Tang L."/>
            <person name="Weissenberger G."/>
            <person name="Zhu Y."/>
            <person name="Hemphill L."/>
            <person name="Shang Y."/>
            <person name="Youmans B."/>
            <person name="Ayvaz T."/>
            <person name="Ross M."/>
            <person name="Santibanez J."/>
            <person name="Aqrawi P."/>
            <person name="Gross S."/>
            <person name="Joshi V."/>
            <person name="Fowler G."/>
            <person name="Nazareth L."/>
            <person name="Reid J."/>
            <person name="Worley K."/>
            <person name="Petrosino J."/>
            <person name="Highlander S."/>
            <person name="Gibbs R."/>
        </authorList>
    </citation>
    <scope>NUCLEOTIDE SEQUENCE [LARGE SCALE GENOMIC DNA]</scope>
    <source>
        <strain evidence="1 2">SK353</strain>
    </source>
</reference>